<dbReference type="EMBL" id="JAAITT010000013">
    <property type="protein sequence ID" value="NSJ49204.1"/>
    <property type="molecule type" value="Genomic_DNA"/>
</dbReference>
<dbReference type="InterPro" id="IPR051010">
    <property type="entry name" value="BCAA_transport"/>
</dbReference>
<dbReference type="EMBL" id="JAKNGE010000017">
    <property type="protein sequence ID" value="MCG4746650.1"/>
    <property type="molecule type" value="Genomic_DNA"/>
</dbReference>
<evidence type="ECO:0000256" key="2">
    <source>
        <dbReference type="ARBA" id="ARBA00022448"/>
    </source>
</evidence>
<gene>
    <name evidence="8" type="ORF">G5B36_10885</name>
    <name evidence="7" type="ORF">L0N08_14605</name>
</gene>
<dbReference type="GO" id="GO:0006865">
    <property type="term" value="P:amino acid transport"/>
    <property type="evidence" value="ECO:0007669"/>
    <property type="project" value="UniProtKB-KW"/>
</dbReference>
<evidence type="ECO:0000313" key="10">
    <source>
        <dbReference type="Proteomes" id="UP001299608"/>
    </source>
</evidence>
<evidence type="ECO:0000256" key="5">
    <source>
        <dbReference type="SAM" id="SignalP"/>
    </source>
</evidence>
<proteinExistence type="inferred from homology"/>
<evidence type="ECO:0000313" key="9">
    <source>
        <dbReference type="Proteomes" id="UP000669239"/>
    </source>
</evidence>
<evidence type="ECO:0000259" key="6">
    <source>
        <dbReference type="Pfam" id="PF13458"/>
    </source>
</evidence>
<organism evidence="7 10">
    <name type="scientific">Enterocloster aldenensis</name>
    <dbReference type="NCBI Taxonomy" id="358742"/>
    <lineage>
        <taxon>Bacteria</taxon>
        <taxon>Bacillati</taxon>
        <taxon>Bacillota</taxon>
        <taxon>Clostridia</taxon>
        <taxon>Lachnospirales</taxon>
        <taxon>Lachnospiraceae</taxon>
        <taxon>Enterocloster</taxon>
    </lineage>
</organism>
<reference evidence="7" key="3">
    <citation type="submission" date="2022-01" db="EMBL/GenBank/DDBJ databases">
        <title>Collection of gut derived symbiotic bacterial strains cultured from healthy donors.</title>
        <authorList>
            <person name="Lin H."/>
            <person name="Kohout C."/>
            <person name="Waligurski E."/>
            <person name="Pamer E.G."/>
        </authorList>
    </citation>
    <scope>NUCLEOTIDE SEQUENCE</scope>
    <source>
        <strain evidence="7">DFI.6.55</strain>
    </source>
</reference>
<dbReference type="PANTHER" id="PTHR30483">
    <property type="entry name" value="LEUCINE-SPECIFIC-BINDING PROTEIN"/>
    <property type="match status" value="1"/>
</dbReference>
<dbReference type="InterPro" id="IPR028081">
    <property type="entry name" value="Leu-bd"/>
</dbReference>
<dbReference type="Proteomes" id="UP000669239">
    <property type="component" value="Unassembled WGS sequence"/>
</dbReference>
<dbReference type="Gene3D" id="3.40.50.2300">
    <property type="match status" value="2"/>
</dbReference>
<dbReference type="PANTHER" id="PTHR30483:SF6">
    <property type="entry name" value="PERIPLASMIC BINDING PROTEIN OF ABC TRANSPORTER FOR NATURAL AMINO ACIDS"/>
    <property type="match status" value="1"/>
</dbReference>
<reference evidence="8" key="2">
    <citation type="submission" date="2020-02" db="EMBL/GenBank/DDBJ databases">
        <authorList>
            <person name="Littmann E."/>
            <person name="Sorbara M."/>
        </authorList>
    </citation>
    <scope>NUCLEOTIDE SEQUENCE</scope>
    <source>
        <strain evidence="8">MSK.1.17</strain>
    </source>
</reference>
<dbReference type="CDD" id="cd19988">
    <property type="entry name" value="PBP1_ABC_HAAT-like"/>
    <property type="match status" value="1"/>
</dbReference>
<comment type="similarity">
    <text evidence="1">Belongs to the leucine-binding protein family.</text>
</comment>
<dbReference type="SUPFAM" id="SSF53822">
    <property type="entry name" value="Periplasmic binding protein-like I"/>
    <property type="match status" value="1"/>
</dbReference>
<protein>
    <submittedName>
        <fullName evidence="7">ABC transporter substrate-binding protein</fullName>
    </submittedName>
</protein>
<dbReference type="RefSeq" id="WP_147325828.1">
    <property type="nucleotide sequence ID" value="NZ_JAAITT010000013.1"/>
</dbReference>
<keyword evidence="2" id="KW-0813">Transport</keyword>
<evidence type="ECO:0000313" key="7">
    <source>
        <dbReference type="EMBL" id="MCG4746650.1"/>
    </source>
</evidence>
<feature type="chain" id="PRO_5043800895" evidence="5">
    <location>
        <begin position="27"/>
        <end position="383"/>
    </location>
</feature>
<dbReference type="PROSITE" id="PS51257">
    <property type="entry name" value="PROKAR_LIPOPROTEIN"/>
    <property type="match status" value="1"/>
</dbReference>
<evidence type="ECO:0000256" key="1">
    <source>
        <dbReference type="ARBA" id="ARBA00010062"/>
    </source>
</evidence>
<name>A0AAW5BXR4_9FIRM</name>
<dbReference type="PRINTS" id="PR00337">
    <property type="entry name" value="LEUILEVALBP"/>
</dbReference>
<accession>A0AAW5BXR4</accession>
<dbReference type="Proteomes" id="UP001299608">
    <property type="component" value="Unassembled WGS sequence"/>
</dbReference>
<evidence type="ECO:0000256" key="3">
    <source>
        <dbReference type="ARBA" id="ARBA00022729"/>
    </source>
</evidence>
<comment type="caution">
    <text evidence="7">The sequence shown here is derived from an EMBL/GenBank/DDBJ whole genome shotgun (WGS) entry which is preliminary data.</text>
</comment>
<dbReference type="Pfam" id="PF13458">
    <property type="entry name" value="Peripla_BP_6"/>
    <property type="match status" value="1"/>
</dbReference>
<sequence length="383" mass="41137">MRRYWKIAAVLTVAAMVMGTMSGCQGDTKGKDGKETVVLGCVGPLTGNAAASGLVQANAVEMAVNEINEAGGIDGKYMIELVKEDDEGVPAKSVTVTQKLVNQNKITALIGALNSSCTIADMEITAASKIPQITPCSSAQSIVEQGNEFIFRTTATDTTHIKTLFKYFKEKINGQKVAVLYESSDFGTGAFGIIQELAPEYGIDVAANEMYNSGEKDFSVHLTKLKQAEPDAIILWGYYTEAALICKQAKQNGIEVPLIGTGFNSPKLVELGGDAVNGLIFTTAFTEANPDEKVQAFDKKYKEIYQQSYDQNAPQAYDSVYLLADAIKRAGSLDGQAIRDALLATKDFEGAAGVYNFASNGEMIKDLMVVQIVDGKHTIVPMD</sequence>
<dbReference type="InterPro" id="IPR028082">
    <property type="entry name" value="Peripla_BP_I"/>
</dbReference>
<evidence type="ECO:0000256" key="4">
    <source>
        <dbReference type="ARBA" id="ARBA00022970"/>
    </source>
</evidence>
<keyword evidence="4" id="KW-0029">Amino-acid transport</keyword>
<dbReference type="AlphaFoldDB" id="A0AAW5BXR4"/>
<feature type="signal peptide" evidence="5">
    <location>
        <begin position="1"/>
        <end position="26"/>
    </location>
</feature>
<reference evidence="8 9" key="1">
    <citation type="journal article" date="2020" name="Cell Host Microbe">
        <title>Functional and Genomic Variation between Human-Derived Isolates of Lachnospiraceae Reveals Inter- and Intra-Species Diversity.</title>
        <authorList>
            <person name="Sorbara M.T."/>
            <person name="Littmann E.R."/>
            <person name="Fontana E."/>
            <person name="Moody T.U."/>
            <person name="Kohout C.E."/>
            <person name="Gjonbalaj M."/>
            <person name="Eaton V."/>
            <person name="Seok R."/>
            <person name="Leiner I.M."/>
            <person name="Pamer E.G."/>
        </authorList>
    </citation>
    <scope>NUCLEOTIDE SEQUENCE [LARGE SCALE GENOMIC DNA]</scope>
    <source>
        <strain evidence="8 9">MSK.1.17</strain>
    </source>
</reference>
<evidence type="ECO:0000313" key="8">
    <source>
        <dbReference type="EMBL" id="NSJ49204.1"/>
    </source>
</evidence>
<keyword evidence="3 5" id="KW-0732">Signal</keyword>
<keyword evidence="9" id="KW-1185">Reference proteome</keyword>
<feature type="domain" description="Leucine-binding protein" evidence="6">
    <location>
        <begin position="36"/>
        <end position="375"/>
    </location>
</feature>
<dbReference type="InterPro" id="IPR000709">
    <property type="entry name" value="Leu_Ile_Val-bd"/>
</dbReference>